<dbReference type="InterPro" id="IPR030395">
    <property type="entry name" value="GP_PDE_dom"/>
</dbReference>
<dbReference type="STRING" id="1797532.A2729_05375"/>
<dbReference type="PROSITE" id="PS51704">
    <property type="entry name" value="GP_PDE"/>
    <property type="match status" value="1"/>
</dbReference>
<dbReference type="PANTHER" id="PTHR46211:SF1">
    <property type="entry name" value="GLYCEROPHOSPHODIESTER PHOSPHODIESTERASE, CYTOPLASMIC"/>
    <property type="match status" value="1"/>
</dbReference>
<dbReference type="EMBL" id="MHIB01000005">
    <property type="protein sequence ID" value="OGY45090.1"/>
    <property type="molecule type" value="Genomic_DNA"/>
</dbReference>
<feature type="domain" description="GP-PDE" evidence="2">
    <location>
        <begin position="14"/>
        <end position="254"/>
    </location>
</feature>
<gene>
    <name evidence="3" type="ORF">A2729_05375</name>
</gene>
<dbReference type="PANTHER" id="PTHR46211">
    <property type="entry name" value="GLYCEROPHOSPHORYL DIESTER PHOSPHODIESTERASE"/>
    <property type="match status" value="1"/>
</dbReference>
<dbReference type="Pfam" id="PF03009">
    <property type="entry name" value="GDPD"/>
    <property type="match status" value="1"/>
</dbReference>
<accession>A0A1G1XZW6</accession>
<evidence type="ECO:0000313" key="4">
    <source>
        <dbReference type="Proteomes" id="UP000178930"/>
    </source>
</evidence>
<evidence type="ECO:0000256" key="1">
    <source>
        <dbReference type="SAM" id="Phobius"/>
    </source>
</evidence>
<dbReference type="InterPro" id="IPR017946">
    <property type="entry name" value="PLC-like_Pdiesterase_TIM-brl"/>
</dbReference>
<name>A0A1G1XZW6_9BACT</name>
<keyword evidence="1" id="KW-0812">Transmembrane</keyword>
<sequence length="254" mass="29153">MNRNSKLEIQNYFMLKIGHRGAKAYAPENTISSFKKALELGVDMVECDIRLTKDNQPVVIHDAQLLRLAKKINRVSQLTLKEIKEMKIRGSETIPTLAEVLEVIDNQVGLKIELKVKGAAPAVIEVLRQNKINLTNVIISSNHPSEIRAVEEFEPAIETALTFRSANVFNIWLILDFLALLFLPLTKYYIFWVVRQAHADYLDINYRLLDKKKVDYFQRHGIKVCAWTVDSQKKIDYLKSLGIDGIVTNYPDRL</sequence>
<dbReference type="SUPFAM" id="SSF51695">
    <property type="entry name" value="PLC-like phosphodiesterases"/>
    <property type="match status" value="1"/>
</dbReference>
<protein>
    <recommendedName>
        <fullName evidence="2">GP-PDE domain-containing protein</fullName>
    </recommendedName>
</protein>
<dbReference type="CDD" id="cd08556">
    <property type="entry name" value="GDPD"/>
    <property type="match status" value="1"/>
</dbReference>
<proteinExistence type="predicted"/>
<dbReference type="Gene3D" id="3.20.20.190">
    <property type="entry name" value="Phosphatidylinositol (PI) phosphodiesterase"/>
    <property type="match status" value="1"/>
</dbReference>
<evidence type="ECO:0000259" key="2">
    <source>
        <dbReference type="PROSITE" id="PS51704"/>
    </source>
</evidence>
<dbReference type="GO" id="GO:0006629">
    <property type="term" value="P:lipid metabolic process"/>
    <property type="evidence" value="ECO:0007669"/>
    <property type="project" value="InterPro"/>
</dbReference>
<reference evidence="3 4" key="1">
    <citation type="journal article" date="2016" name="Nat. Commun.">
        <title>Thousands of microbial genomes shed light on interconnected biogeochemical processes in an aquifer system.</title>
        <authorList>
            <person name="Anantharaman K."/>
            <person name="Brown C.T."/>
            <person name="Hug L.A."/>
            <person name="Sharon I."/>
            <person name="Castelle C.J."/>
            <person name="Probst A.J."/>
            <person name="Thomas B.C."/>
            <person name="Singh A."/>
            <person name="Wilkins M.J."/>
            <person name="Karaoz U."/>
            <person name="Brodie E.L."/>
            <person name="Williams K.H."/>
            <person name="Hubbard S.S."/>
            <person name="Banfield J.F."/>
        </authorList>
    </citation>
    <scope>NUCLEOTIDE SEQUENCE [LARGE SCALE GENOMIC DNA]</scope>
</reference>
<evidence type="ECO:0000313" key="3">
    <source>
        <dbReference type="EMBL" id="OGY45090.1"/>
    </source>
</evidence>
<keyword evidence="1" id="KW-1133">Transmembrane helix</keyword>
<dbReference type="GO" id="GO:0008081">
    <property type="term" value="F:phosphoric diester hydrolase activity"/>
    <property type="evidence" value="ECO:0007669"/>
    <property type="project" value="InterPro"/>
</dbReference>
<keyword evidence="1" id="KW-0472">Membrane</keyword>
<comment type="caution">
    <text evidence="3">The sequence shown here is derived from an EMBL/GenBank/DDBJ whole genome shotgun (WGS) entry which is preliminary data.</text>
</comment>
<dbReference type="AlphaFoldDB" id="A0A1G1XZW6"/>
<dbReference type="Proteomes" id="UP000178930">
    <property type="component" value="Unassembled WGS sequence"/>
</dbReference>
<feature type="transmembrane region" description="Helical" evidence="1">
    <location>
        <begin position="169"/>
        <end position="190"/>
    </location>
</feature>
<organism evidence="3 4">
    <name type="scientific">Candidatus Buchananbacteria bacterium RIFCSPHIGHO2_01_FULL_39_14</name>
    <dbReference type="NCBI Taxonomy" id="1797532"/>
    <lineage>
        <taxon>Bacteria</taxon>
        <taxon>Candidatus Buchananiibacteriota</taxon>
    </lineage>
</organism>